<proteinExistence type="predicted"/>
<feature type="transmembrane region" description="Helical" evidence="1">
    <location>
        <begin position="6"/>
        <end position="27"/>
    </location>
</feature>
<sequence length="100" mass="10873">MRVFEIQSTIMLVIFAVLLVVKLFAFISALTFSSQSYEAAGKLTKPAWSLILGLGVVLHFLGMVLRLPIGFTGILGIAFTVAAFVYLADVRPALNGLTRR</sequence>
<evidence type="ECO:0000313" key="2">
    <source>
        <dbReference type="EMBL" id="GAA4109727.1"/>
    </source>
</evidence>
<organism evidence="2 3">
    <name type="scientific">Nocardioides fonticola</name>
    <dbReference type="NCBI Taxonomy" id="450363"/>
    <lineage>
        <taxon>Bacteria</taxon>
        <taxon>Bacillati</taxon>
        <taxon>Actinomycetota</taxon>
        <taxon>Actinomycetes</taxon>
        <taxon>Propionibacteriales</taxon>
        <taxon>Nocardioidaceae</taxon>
        <taxon>Nocardioides</taxon>
    </lineage>
</organism>
<dbReference type="EMBL" id="BAAAZH010000003">
    <property type="protein sequence ID" value="GAA4109727.1"/>
    <property type="molecule type" value="Genomic_DNA"/>
</dbReference>
<feature type="transmembrane region" description="Helical" evidence="1">
    <location>
        <begin position="47"/>
        <end position="65"/>
    </location>
</feature>
<gene>
    <name evidence="2" type="ORF">GCM10022215_04310</name>
</gene>
<keyword evidence="1" id="KW-0812">Transmembrane</keyword>
<dbReference type="InterPro" id="IPR019662">
    <property type="entry name" value="DUF2516"/>
</dbReference>
<keyword evidence="1" id="KW-1133">Transmembrane helix</keyword>
<protein>
    <submittedName>
        <fullName evidence="2">DUF2516 family protein</fullName>
    </submittedName>
</protein>
<keyword evidence="1" id="KW-0472">Membrane</keyword>
<dbReference type="RefSeq" id="WP_344731559.1">
    <property type="nucleotide sequence ID" value="NZ_BAAAZH010000003.1"/>
</dbReference>
<evidence type="ECO:0000256" key="1">
    <source>
        <dbReference type="SAM" id="Phobius"/>
    </source>
</evidence>
<reference evidence="3" key="1">
    <citation type="journal article" date="2019" name="Int. J. Syst. Evol. Microbiol.">
        <title>The Global Catalogue of Microorganisms (GCM) 10K type strain sequencing project: providing services to taxonomists for standard genome sequencing and annotation.</title>
        <authorList>
            <consortium name="The Broad Institute Genomics Platform"/>
            <consortium name="The Broad Institute Genome Sequencing Center for Infectious Disease"/>
            <person name="Wu L."/>
            <person name="Ma J."/>
        </authorList>
    </citation>
    <scope>NUCLEOTIDE SEQUENCE [LARGE SCALE GENOMIC DNA]</scope>
    <source>
        <strain evidence="3">JCM 16703</strain>
    </source>
</reference>
<feature type="transmembrane region" description="Helical" evidence="1">
    <location>
        <begin position="71"/>
        <end position="90"/>
    </location>
</feature>
<evidence type="ECO:0000313" key="3">
    <source>
        <dbReference type="Proteomes" id="UP001501495"/>
    </source>
</evidence>
<keyword evidence="3" id="KW-1185">Reference proteome</keyword>
<dbReference type="Proteomes" id="UP001501495">
    <property type="component" value="Unassembled WGS sequence"/>
</dbReference>
<comment type="caution">
    <text evidence="2">The sequence shown here is derived from an EMBL/GenBank/DDBJ whole genome shotgun (WGS) entry which is preliminary data.</text>
</comment>
<dbReference type="Pfam" id="PF10724">
    <property type="entry name" value="DUF2516"/>
    <property type="match status" value="1"/>
</dbReference>
<name>A0ABP7XB36_9ACTN</name>
<accession>A0ABP7XB36</accession>